<keyword evidence="2 4" id="KW-0808">Transferase</keyword>
<proteinExistence type="predicted"/>
<organism evidence="4 5">
    <name type="scientific">Sulfitobacter sediminilitoris</name>
    <dbReference type="NCBI Taxonomy" id="2698830"/>
    <lineage>
        <taxon>Bacteria</taxon>
        <taxon>Pseudomonadati</taxon>
        <taxon>Pseudomonadota</taxon>
        <taxon>Alphaproteobacteria</taxon>
        <taxon>Rhodobacterales</taxon>
        <taxon>Roseobacteraceae</taxon>
        <taxon>Sulfitobacter</taxon>
    </lineage>
</organism>
<accession>A0A6P0C9D3</accession>
<evidence type="ECO:0000256" key="1">
    <source>
        <dbReference type="ARBA" id="ARBA00022603"/>
    </source>
</evidence>
<dbReference type="Pfam" id="PF13649">
    <property type="entry name" value="Methyltransf_25"/>
    <property type="match status" value="1"/>
</dbReference>
<dbReference type="GO" id="GO:0008168">
    <property type="term" value="F:methyltransferase activity"/>
    <property type="evidence" value="ECO:0007669"/>
    <property type="project" value="UniProtKB-KW"/>
</dbReference>
<feature type="domain" description="Methyltransferase" evidence="3">
    <location>
        <begin position="49"/>
        <end position="142"/>
    </location>
</feature>
<evidence type="ECO:0000313" key="4">
    <source>
        <dbReference type="EMBL" id="NEK21133.1"/>
    </source>
</evidence>
<dbReference type="InterPro" id="IPR029063">
    <property type="entry name" value="SAM-dependent_MTases_sf"/>
</dbReference>
<comment type="caution">
    <text evidence="4">The sequence shown here is derived from an EMBL/GenBank/DDBJ whole genome shotgun (WGS) entry which is preliminary data.</text>
</comment>
<evidence type="ECO:0000256" key="2">
    <source>
        <dbReference type="ARBA" id="ARBA00022679"/>
    </source>
</evidence>
<evidence type="ECO:0000259" key="3">
    <source>
        <dbReference type="Pfam" id="PF13649"/>
    </source>
</evidence>
<protein>
    <submittedName>
        <fullName evidence="4">Methyltransferase domain-containing protein</fullName>
    </submittedName>
</protein>
<dbReference type="InterPro" id="IPR041698">
    <property type="entry name" value="Methyltransf_25"/>
</dbReference>
<dbReference type="GO" id="GO:0032259">
    <property type="term" value="P:methylation"/>
    <property type="evidence" value="ECO:0007669"/>
    <property type="project" value="UniProtKB-KW"/>
</dbReference>
<dbReference type="PANTHER" id="PTHR43861">
    <property type="entry name" value="TRANS-ACONITATE 2-METHYLTRANSFERASE-RELATED"/>
    <property type="match status" value="1"/>
</dbReference>
<dbReference type="AlphaFoldDB" id="A0A6P0C9D3"/>
<dbReference type="EMBL" id="JAABNT010000001">
    <property type="protein sequence ID" value="NEK21133.1"/>
    <property type="molecule type" value="Genomic_DNA"/>
</dbReference>
<keyword evidence="5" id="KW-1185">Reference proteome</keyword>
<keyword evidence="1 4" id="KW-0489">Methyltransferase</keyword>
<reference evidence="4 5" key="1">
    <citation type="submission" date="2020-01" db="EMBL/GenBank/DDBJ databases">
        <title>Sulfitobacter sediminilitoris sp. nov., isolated from a tidal flat.</title>
        <authorList>
            <person name="Park S."/>
            <person name="Yoon J.-H."/>
        </authorList>
    </citation>
    <scope>NUCLEOTIDE SEQUENCE [LARGE SCALE GENOMIC DNA]</scope>
    <source>
        <strain evidence="4 5">JBTF-M27</strain>
    </source>
</reference>
<dbReference type="SUPFAM" id="SSF53335">
    <property type="entry name" value="S-adenosyl-L-methionine-dependent methyltransferases"/>
    <property type="match status" value="1"/>
</dbReference>
<dbReference type="RefSeq" id="WP_164351970.1">
    <property type="nucleotide sequence ID" value="NZ_JAABNT010000001.1"/>
</dbReference>
<gene>
    <name evidence="4" type="ORF">GV827_01775</name>
</gene>
<dbReference type="CDD" id="cd02440">
    <property type="entry name" value="AdoMet_MTases"/>
    <property type="match status" value="1"/>
</dbReference>
<dbReference type="PANTHER" id="PTHR43861:SF1">
    <property type="entry name" value="TRANS-ACONITATE 2-METHYLTRANSFERASE"/>
    <property type="match status" value="1"/>
</dbReference>
<name>A0A6P0C9D3_9RHOB</name>
<dbReference type="Gene3D" id="3.40.50.150">
    <property type="entry name" value="Vaccinia Virus protein VP39"/>
    <property type="match status" value="1"/>
</dbReference>
<dbReference type="Proteomes" id="UP000468591">
    <property type="component" value="Unassembled WGS sequence"/>
</dbReference>
<evidence type="ECO:0000313" key="5">
    <source>
        <dbReference type="Proteomes" id="UP000468591"/>
    </source>
</evidence>
<sequence>MTASLPTARDARFWDRIAPRYAKSTISDQASYEYKLRETAELMHPDMQVLEIGCGTGSTALHHSAKVAHIHATDLAGGMLDIARTKAAAAGVRNVTFTQSAAEDIPLDWGQFDMIMAHSILHLLRDPARVIRQMAARLVPGGYLVTSTVCMADGLSFFKLISVPGRALGLLPLITYLSEKDLRAAMTDAGLEMHTQWCPGPRKAVFMIAQKPT</sequence>